<reference evidence="6 7" key="1">
    <citation type="submission" date="2024-06" db="EMBL/GenBank/DDBJ databases">
        <authorList>
            <person name="Campbell A.G."/>
        </authorList>
    </citation>
    <scope>NUCLEOTIDE SEQUENCE [LARGE SCALE GENOMIC DNA]</scope>
    <source>
        <strain evidence="6 7">EM12</strain>
    </source>
</reference>
<dbReference type="PROSITE" id="PS50110">
    <property type="entry name" value="RESPONSE_REGULATORY"/>
    <property type="match status" value="1"/>
</dbReference>
<dbReference type="PANTHER" id="PTHR44591:SF3">
    <property type="entry name" value="RESPONSE REGULATORY DOMAIN-CONTAINING PROTEIN"/>
    <property type="match status" value="1"/>
</dbReference>
<dbReference type="Proteomes" id="UP001480955">
    <property type="component" value="Unassembled WGS sequence"/>
</dbReference>
<dbReference type="SMART" id="SM00448">
    <property type="entry name" value="REC"/>
    <property type="match status" value="1"/>
</dbReference>
<feature type="domain" description="Response regulatory" evidence="5">
    <location>
        <begin position="12"/>
        <end position="126"/>
    </location>
</feature>
<protein>
    <submittedName>
        <fullName evidence="6">Response regulator</fullName>
    </submittedName>
</protein>
<proteinExistence type="predicted"/>
<dbReference type="EMBL" id="JBELQE010000026">
    <property type="protein sequence ID" value="MER2249028.1"/>
    <property type="molecule type" value="Genomic_DNA"/>
</dbReference>
<evidence type="ECO:0000256" key="1">
    <source>
        <dbReference type="ARBA" id="ARBA00022553"/>
    </source>
</evidence>
<dbReference type="RefSeq" id="WP_350392290.1">
    <property type="nucleotide sequence ID" value="NZ_JBELQE010000026.1"/>
</dbReference>
<dbReference type="SUPFAM" id="SSF52172">
    <property type="entry name" value="CheY-like"/>
    <property type="match status" value="1"/>
</dbReference>
<evidence type="ECO:0000313" key="6">
    <source>
        <dbReference type="EMBL" id="MER2249028.1"/>
    </source>
</evidence>
<evidence type="ECO:0000256" key="2">
    <source>
        <dbReference type="ARBA" id="ARBA00023015"/>
    </source>
</evidence>
<feature type="modified residue" description="4-aspartylphosphate" evidence="4">
    <location>
        <position position="62"/>
    </location>
</feature>
<keyword evidence="7" id="KW-1185">Reference proteome</keyword>
<organism evidence="6 7">
    <name type="scientific">Methylorubrum podarium</name>
    <dbReference type="NCBI Taxonomy" id="200476"/>
    <lineage>
        <taxon>Bacteria</taxon>
        <taxon>Pseudomonadati</taxon>
        <taxon>Pseudomonadota</taxon>
        <taxon>Alphaproteobacteria</taxon>
        <taxon>Hyphomicrobiales</taxon>
        <taxon>Methylobacteriaceae</taxon>
        <taxon>Methylorubrum</taxon>
    </lineage>
</organism>
<dbReference type="PANTHER" id="PTHR44591">
    <property type="entry name" value="STRESS RESPONSE REGULATOR PROTEIN 1"/>
    <property type="match status" value="1"/>
</dbReference>
<dbReference type="Gene3D" id="3.40.50.2300">
    <property type="match status" value="1"/>
</dbReference>
<dbReference type="Pfam" id="PF00072">
    <property type="entry name" value="Response_reg"/>
    <property type="match status" value="1"/>
</dbReference>
<dbReference type="InterPro" id="IPR001789">
    <property type="entry name" value="Sig_transdc_resp-reg_receiver"/>
</dbReference>
<gene>
    <name evidence="6" type="ORF">ABS772_03765</name>
</gene>
<sequence>MMQAPLQNHQVGVLVVEDEPILLMETVDVFTEANMIVFEARHADEAMAILSTRDDIRVVITDLDMPLGGMGGHELLRSVTARWPKIGVVVLSGADRPSLGQLPSGVQFRSKPCRGSELVSAVYAIVSRQTGSI</sequence>
<evidence type="ECO:0000313" key="7">
    <source>
        <dbReference type="Proteomes" id="UP001480955"/>
    </source>
</evidence>
<dbReference type="InterPro" id="IPR050595">
    <property type="entry name" value="Bact_response_regulator"/>
</dbReference>
<name>A0ABV1QI16_9HYPH</name>
<evidence type="ECO:0000256" key="3">
    <source>
        <dbReference type="ARBA" id="ARBA00023163"/>
    </source>
</evidence>
<accession>A0ABV1QI16</accession>
<keyword evidence="2" id="KW-0805">Transcription regulation</keyword>
<evidence type="ECO:0000259" key="5">
    <source>
        <dbReference type="PROSITE" id="PS50110"/>
    </source>
</evidence>
<comment type="caution">
    <text evidence="6">The sequence shown here is derived from an EMBL/GenBank/DDBJ whole genome shotgun (WGS) entry which is preliminary data.</text>
</comment>
<dbReference type="InterPro" id="IPR011006">
    <property type="entry name" value="CheY-like_superfamily"/>
</dbReference>
<keyword evidence="3" id="KW-0804">Transcription</keyword>
<evidence type="ECO:0000256" key="4">
    <source>
        <dbReference type="PROSITE-ProRule" id="PRU00169"/>
    </source>
</evidence>
<keyword evidence="1 4" id="KW-0597">Phosphoprotein</keyword>